<accession>A0ABV7UEH5</accession>
<keyword evidence="4" id="KW-1185">Reference proteome</keyword>
<evidence type="ECO:0000259" key="2">
    <source>
        <dbReference type="SMART" id="SM01259"/>
    </source>
</evidence>
<proteinExistence type="predicted"/>
<organism evidence="3 4">
    <name type="scientific">Camelimonas fluminis</name>
    <dbReference type="NCBI Taxonomy" id="1576911"/>
    <lineage>
        <taxon>Bacteria</taxon>
        <taxon>Pseudomonadati</taxon>
        <taxon>Pseudomonadota</taxon>
        <taxon>Alphaproteobacteria</taxon>
        <taxon>Hyphomicrobiales</taxon>
        <taxon>Chelatococcaceae</taxon>
        <taxon>Camelimonas</taxon>
    </lineage>
</organism>
<dbReference type="Gene3D" id="1.20.1280.290">
    <property type="match status" value="1"/>
</dbReference>
<feature type="transmembrane region" description="Helical" evidence="1">
    <location>
        <begin position="80"/>
        <end position="97"/>
    </location>
</feature>
<keyword evidence="1" id="KW-1133">Transmembrane helix</keyword>
<dbReference type="InterPro" id="IPR014546">
    <property type="entry name" value="UCP028440_lipidA_biosyn"/>
</dbReference>
<dbReference type="InterPro" id="IPR011499">
    <property type="entry name" value="Lipid_A_biosynth_N"/>
</dbReference>
<dbReference type="EMBL" id="JBHRYC010000026">
    <property type="protein sequence ID" value="MFC3636983.1"/>
    <property type="molecule type" value="Genomic_DNA"/>
</dbReference>
<dbReference type="RefSeq" id="WP_191318086.1">
    <property type="nucleotide sequence ID" value="NZ_BNCG01000002.1"/>
</dbReference>
<comment type="caution">
    <text evidence="3">The sequence shown here is derived from an EMBL/GenBank/DDBJ whole genome shotgun (WGS) entry which is preliminary data.</text>
</comment>
<keyword evidence="1" id="KW-0472">Membrane</keyword>
<dbReference type="Proteomes" id="UP001595704">
    <property type="component" value="Unassembled WGS sequence"/>
</dbReference>
<dbReference type="Pfam" id="PF07578">
    <property type="entry name" value="LAB_N"/>
    <property type="match status" value="1"/>
</dbReference>
<reference evidence="4" key="1">
    <citation type="journal article" date="2019" name="Int. J. Syst. Evol. Microbiol.">
        <title>The Global Catalogue of Microorganisms (GCM) 10K type strain sequencing project: providing services to taxonomists for standard genome sequencing and annotation.</title>
        <authorList>
            <consortium name="The Broad Institute Genomics Platform"/>
            <consortium name="The Broad Institute Genome Sequencing Center for Infectious Disease"/>
            <person name="Wu L."/>
            <person name="Ma J."/>
        </authorList>
    </citation>
    <scope>NUCLEOTIDE SEQUENCE [LARGE SCALE GENOMIC DNA]</scope>
    <source>
        <strain evidence="4">KCTC 42282</strain>
    </source>
</reference>
<dbReference type="SMART" id="SM01259">
    <property type="entry name" value="LAB_N"/>
    <property type="match status" value="1"/>
</dbReference>
<name>A0ABV7UEH5_9HYPH</name>
<feature type="transmembrane region" description="Helical" evidence="1">
    <location>
        <begin position="53"/>
        <end position="74"/>
    </location>
</feature>
<feature type="domain" description="Lipid A biosynthesis N-terminal" evidence="2">
    <location>
        <begin position="27"/>
        <end position="98"/>
    </location>
</feature>
<keyword evidence="1" id="KW-0812">Transmembrane</keyword>
<protein>
    <submittedName>
        <fullName evidence="3">Lipid-A-disaccharide synthase N-terminal domain-containing protein</fullName>
    </submittedName>
</protein>
<dbReference type="PIRSF" id="PIRSF028440">
    <property type="entry name" value="UCP_LAB_N"/>
    <property type="match status" value="1"/>
</dbReference>
<feature type="transmembrane region" description="Helical" evidence="1">
    <location>
        <begin position="23"/>
        <end position="41"/>
    </location>
</feature>
<evidence type="ECO:0000313" key="4">
    <source>
        <dbReference type="Proteomes" id="UP001595704"/>
    </source>
</evidence>
<evidence type="ECO:0000313" key="3">
    <source>
        <dbReference type="EMBL" id="MFC3636983.1"/>
    </source>
</evidence>
<sequence>MLIRLSHDVGGYLYDVFIARADLWLVLGLVGQFLFAMRFVVQWLASEKAGRSVVPVAFWFFSIGGGLITLLYGLYKREPVIILGQAFSVFIYLRNLALIRSSRQKESETA</sequence>
<gene>
    <name evidence="3" type="ORF">ACFONL_06235</name>
</gene>
<evidence type="ECO:0000256" key="1">
    <source>
        <dbReference type="SAM" id="Phobius"/>
    </source>
</evidence>